<gene>
    <name evidence="1" type="ORF">EV182_003970</name>
</gene>
<organism evidence="1 2">
    <name type="scientific">Spiromyces aspiralis</name>
    <dbReference type="NCBI Taxonomy" id="68401"/>
    <lineage>
        <taxon>Eukaryota</taxon>
        <taxon>Fungi</taxon>
        <taxon>Fungi incertae sedis</taxon>
        <taxon>Zoopagomycota</taxon>
        <taxon>Kickxellomycotina</taxon>
        <taxon>Kickxellomycetes</taxon>
        <taxon>Kickxellales</taxon>
        <taxon>Kickxellaceae</taxon>
        <taxon>Spiromyces</taxon>
    </lineage>
</organism>
<accession>A0ACC1HT16</accession>
<name>A0ACC1HT16_9FUNG</name>
<keyword evidence="2" id="KW-1185">Reference proteome</keyword>
<comment type="caution">
    <text evidence="1">The sequence shown here is derived from an EMBL/GenBank/DDBJ whole genome shotgun (WGS) entry which is preliminary data.</text>
</comment>
<dbReference type="Proteomes" id="UP001145114">
    <property type="component" value="Unassembled WGS sequence"/>
</dbReference>
<evidence type="ECO:0000313" key="1">
    <source>
        <dbReference type="EMBL" id="KAJ1678476.1"/>
    </source>
</evidence>
<feature type="non-terminal residue" evidence="1">
    <location>
        <position position="506"/>
    </location>
</feature>
<proteinExistence type="predicted"/>
<dbReference type="EMBL" id="JAMZIH010001126">
    <property type="protein sequence ID" value="KAJ1678476.1"/>
    <property type="molecule type" value="Genomic_DNA"/>
</dbReference>
<sequence length="506" mass="55608">MPDPLECSSSNLPENAATEGDNIGRDGLTKAMADLKLDSSIRPKDTVVMHPYRLRIDYSGMQGLTTLTGTPKLPAQTCQAEYDPIPSEQGGGTGIGGYPGFMFGRTYHGGSTPTFPARITFVECITAPDAVKRTLLLGLDVSQGKHLVGGKWLAGDSFGICAPNRDEMVTAVLGRILGSEYPSLARRPMRLRPTSEGVQLPGHLTQLVGATTTLFELYKWVVDLTSSGGINKQVVRYLAEKCCDKPDRDRLLYICSRQGLKAWTSLRAQRPRLLDILGEFLSCAPDPVFLAELLTPLSPRAYSIAATPVADGPERWTFAFNVVESQFEVGDSFSRNEDEEGRIGETVDPQEADRHQGLCTTWLDALTDRVQAGSRRDDLDAVIPVYLRSRLNDFTLPLLREQRRPVIMVGPGTGVTPFIGFLSQRERERDAVGGADEYPETILFFGCRHRDRDFLFKTELEAWASAGVLTTLNVSFSRDETGQGGGEGAHTKYVQDEIKRQGARIS</sequence>
<evidence type="ECO:0000313" key="2">
    <source>
        <dbReference type="Proteomes" id="UP001145114"/>
    </source>
</evidence>
<reference evidence="1" key="1">
    <citation type="submission" date="2022-06" db="EMBL/GenBank/DDBJ databases">
        <title>Phylogenomic reconstructions and comparative analyses of Kickxellomycotina fungi.</title>
        <authorList>
            <person name="Reynolds N.K."/>
            <person name="Stajich J.E."/>
            <person name="Barry K."/>
            <person name="Grigoriev I.V."/>
            <person name="Crous P."/>
            <person name="Smith M.E."/>
        </authorList>
    </citation>
    <scope>NUCLEOTIDE SEQUENCE</scope>
    <source>
        <strain evidence="1">RSA 2271</strain>
    </source>
</reference>
<protein>
    <submittedName>
        <fullName evidence="1">Uncharacterized protein</fullName>
    </submittedName>
</protein>